<keyword evidence="2" id="KW-0472">Membrane</keyword>
<evidence type="ECO:0000256" key="2">
    <source>
        <dbReference type="ARBA" id="ARBA00022622"/>
    </source>
</evidence>
<dbReference type="PANTHER" id="PTHR16983">
    <property type="entry name" value="UPAR/LY6 DOMAIN-CONTAINING PROTEIN"/>
    <property type="match status" value="1"/>
</dbReference>
<dbReference type="GO" id="GO:0030550">
    <property type="term" value="F:acetylcholine receptor inhibitor activity"/>
    <property type="evidence" value="ECO:0007669"/>
    <property type="project" value="TreeGrafter"/>
</dbReference>
<proteinExistence type="predicted"/>
<evidence type="ECO:0000256" key="3">
    <source>
        <dbReference type="ARBA" id="ARBA00022729"/>
    </source>
</evidence>
<evidence type="ECO:0000259" key="5">
    <source>
        <dbReference type="Pfam" id="PF00087"/>
    </source>
</evidence>
<comment type="caution">
    <text evidence="6">The sequence shown here is derived from an EMBL/GenBank/DDBJ whole genome shotgun (WGS) entry which is preliminary data.</text>
</comment>
<evidence type="ECO:0000256" key="1">
    <source>
        <dbReference type="ARBA" id="ARBA00004609"/>
    </source>
</evidence>
<dbReference type="InterPro" id="IPR051110">
    <property type="entry name" value="Ly-6/neurotoxin-like_GPI-ap"/>
</dbReference>
<keyword evidence="3 4" id="KW-0732">Signal</keyword>
<feature type="signal peptide" evidence="4">
    <location>
        <begin position="1"/>
        <end position="20"/>
    </location>
</feature>
<accession>A0A2J8R6W0</accession>
<dbReference type="SUPFAM" id="SSF57302">
    <property type="entry name" value="Snake toxin-like"/>
    <property type="match status" value="1"/>
</dbReference>
<protein>
    <submittedName>
        <fullName evidence="6">LY6E isoform 6</fullName>
    </submittedName>
</protein>
<keyword evidence="2" id="KW-0325">Glycoprotein</keyword>
<organism evidence="6">
    <name type="scientific">Pongo abelii</name>
    <name type="common">Sumatran orangutan</name>
    <name type="synonym">Pongo pygmaeus abelii</name>
    <dbReference type="NCBI Taxonomy" id="9601"/>
    <lineage>
        <taxon>Eukaryota</taxon>
        <taxon>Metazoa</taxon>
        <taxon>Chordata</taxon>
        <taxon>Craniata</taxon>
        <taxon>Vertebrata</taxon>
        <taxon>Euteleostomi</taxon>
        <taxon>Mammalia</taxon>
        <taxon>Eutheria</taxon>
        <taxon>Euarchontoglires</taxon>
        <taxon>Primates</taxon>
        <taxon>Haplorrhini</taxon>
        <taxon>Catarrhini</taxon>
        <taxon>Hominidae</taxon>
        <taxon>Pongo</taxon>
    </lineage>
</organism>
<evidence type="ECO:0000256" key="4">
    <source>
        <dbReference type="SAM" id="SignalP"/>
    </source>
</evidence>
<dbReference type="GO" id="GO:0098552">
    <property type="term" value="C:side of membrane"/>
    <property type="evidence" value="ECO:0007669"/>
    <property type="project" value="UniProtKB-KW"/>
</dbReference>
<dbReference type="PANTHER" id="PTHR16983:SF13">
    <property type="entry name" value="LYMPHOCYTE ANTIGEN 6E"/>
    <property type="match status" value="1"/>
</dbReference>
<feature type="chain" id="PRO_5014441148" evidence="4">
    <location>
        <begin position="21"/>
        <end position="104"/>
    </location>
</feature>
<dbReference type="InterPro" id="IPR045860">
    <property type="entry name" value="Snake_toxin-like_sf"/>
</dbReference>
<name>A0A2J8R6W0_PONAB</name>
<dbReference type="Gene3D" id="2.10.60.10">
    <property type="entry name" value="CD59"/>
    <property type="match status" value="1"/>
</dbReference>
<keyword evidence="2" id="KW-0449">Lipoprotein</keyword>
<sequence length="104" mass="10883">MKIFLPVLLAALLGVERASSLMCFSCLNQKSNLYCLKPTICSDQDNYCVTVSASAGIGECQASDRAFLPGHLPSPGRGSAEAIAVCLQPSVCPLTASFPMQGIS</sequence>
<dbReference type="InterPro" id="IPR035076">
    <property type="entry name" value="Toxin/TOLIP"/>
</dbReference>
<gene>
    <name evidence="6" type="ORF">CR201_G0053330</name>
</gene>
<evidence type="ECO:0000313" key="6">
    <source>
        <dbReference type="EMBL" id="PNJ04262.1"/>
    </source>
</evidence>
<feature type="domain" description="Snake toxin/toxin-like" evidence="5">
    <location>
        <begin position="21"/>
        <end position="55"/>
    </location>
</feature>
<dbReference type="EMBL" id="NDHI03003741">
    <property type="protein sequence ID" value="PNJ04262.1"/>
    <property type="molecule type" value="Genomic_DNA"/>
</dbReference>
<keyword evidence="2" id="KW-0336">GPI-anchor</keyword>
<dbReference type="AlphaFoldDB" id="A0A2J8R6W0"/>
<dbReference type="GO" id="GO:0005886">
    <property type="term" value="C:plasma membrane"/>
    <property type="evidence" value="ECO:0007669"/>
    <property type="project" value="UniProtKB-SubCell"/>
</dbReference>
<reference evidence="6" key="1">
    <citation type="submission" date="2017-12" db="EMBL/GenBank/DDBJ databases">
        <title>High-resolution comparative analysis of great ape genomes.</title>
        <authorList>
            <person name="Pollen A."/>
            <person name="Hastie A."/>
            <person name="Hormozdiari F."/>
            <person name="Dougherty M."/>
            <person name="Liu R."/>
            <person name="Chaisson M."/>
            <person name="Hoppe E."/>
            <person name="Hill C."/>
            <person name="Pang A."/>
            <person name="Hillier L."/>
            <person name="Baker C."/>
            <person name="Armstrong J."/>
            <person name="Shendure J."/>
            <person name="Paten B."/>
            <person name="Wilson R."/>
            <person name="Chao H."/>
            <person name="Schneider V."/>
            <person name="Ventura M."/>
            <person name="Kronenberg Z."/>
            <person name="Murali S."/>
            <person name="Gordon D."/>
            <person name="Cantsilieris S."/>
            <person name="Munson K."/>
            <person name="Nelson B."/>
            <person name="Raja A."/>
            <person name="Underwood J."/>
            <person name="Diekhans M."/>
            <person name="Fiddes I."/>
            <person name="Haussler D."/>
            <person name="Eichler E."/>
        </authorList>
    </citation>
    <scope>NUCLEOTIDE SEQUENCE [LARGE SCALE GENOMIC DNA]</scope>
    <source>
        <strain evidence="6">Susie</strain>
    </source>
</reference>
<comment type="subcellular location">
    <subcellularLocation>
        <location evidence="1">Cell membrane</location>
        <topology evidence="1">Lipid-anchor</topology>
        <topology evidence="1">GPI-anchor</topology>
    </subcellularLocation>
</comment>
<dbReference type="Pfam" id="PF00087">
    <property type="entry name" value="Toxin_TOLIP"/>
    <property type="match status" value="1"/>
</dbReference>